<dbReference type="InterPro" id="IPR018060">
    <property type="entry name" value="HTH_AraC"/>
</dbReference>
<accession>A0A318UEW3</accession>
<dbReference type="PROSITE" id="PS00041">
    <property type="entry name" value="HTH_ARAC_FAMILY_1"/>
    <property type="match status" value="1"/>
</dbReference>
<feature type="domain" description="HTH araC/xylS-type" evidence="5">
    <location>
        <begin position="247"/>
        <end position="349"/>
    </location>
</feature>
<dbReference type="SUPFAM" id="SSF46689">
    <property type="entry name" value="Homeodomain-like"/>
    <property type="match status" value="1"/>
</dbReference>
<feature type="transmembrane region" description="Helical" evidence="4">
    <location>
        <begin position="66"/>
        <end position="86"/>
    </location>
</feature>
<feature type="transmembrane region" description="Helical" evidence="4">
    <location>
        <begin position="6"/>
        <end position="28"/>
    </location>
</feature>
<evidence type="ECO:0000256" key="4">
    <source>
        <dbReference type="SAM" id="Phobius"/>
    </source>
</evidence>
<evidence type="ECO:0000259" key="5">
    <source>
        <dbReference type="PROSITE" id="PS01124"/>
    </source>
</evidence>
<proteinExistence type="predicted"/>
<feature type="transmembrane region" description="Helical" evidence="4">
    <location>
        <begin position="132"/>
        <end position="150"/>
    </location>
</feature>
<feature type="transmembrane region" description="Helical" evidence="4">
    <location>
        <begin position="98"/>
        <end position="120"/>
    </location>
</feature>
<keyword evidence="3" id="KW-0804">Transcription</keyword>
<dbReference type="AlphaFoldDB" id="A0A318UEW3"/>
<keyword evidence="4" id="KW-0812">Transmembrane</keyword>
<dbReference type="GO" id="GO:0043565">
    <property type="term" value="F:sequence-specific DNA binding"/>
    <property type="evidence" value="ECO:0007669"/>
    <property type="project" value="InterPro"/>
</dbReference>
<reference evidence="6 7" key="1">
    <citation type="submission" date="2018-06" db="EMBL/GenBank/DDBJ databases">
        <title>Genomic Encyclopedia of Archaeal and Bacterial Type Strains, Phase II (KMG-II): from individual species to whole genera.</title>
        <authorList>
            <person name="Goeker M."/>
        </authorList>
    </citation>
    <scope>NUCLEOTIDE SEQUENCE [LARGE SCALE GENOMIC DNA]</scope>
    <source>
        <strain evidence="6 7">DSM 27372</strain>
    </source>
</reference>
<evidence type="ECO:0000313" key="7">
    <source>
        <dbReference type="Proteomes" id="UP000248198"/>
    </source>
</evidence>
<protein>
    <submittedName>
        <fullName evidence="6">Helix-turn-helix protein</fullName>
    </submittedName>
</protein>
<evidence type="ECO:0000313" key="6">
    <source>
        <dbReference type="EMBL" id="PYF74964.1"/>
    </source>
</evidence>
<dbReference type="OrthoDB" id="6283866at2"/>
<organism evidence="6 7">
    <name type="scientific">Pedobacter nutrimenti</name>
    <dbReference type="NCBI Taxonomy" id="1241337"/>
    <lineage>
        <taxon>Bacteria</taxon>
        <taxon>Pseudomonadati</taxon>
        <taxon>Bacteroidota</taxon>
        <taxon>Sphingobacteriia</taxon>
        <taxon>Sphingobacteriales</taxon>
        <taxon>Sphingobacteriaceae</taxon>
        <taxon>Pedobacter</taxon>
    </lineage>
</organism>
<dbReference type="GO" id="GO:0003700">
    <property type="term" value="F:DNA-binding transcription factor activity"/>
    <property type="evidence" value="ECO:0007669"/>
    <property type="project" value="InterPro"/>
</dbReference>
<keyword evidence="4" id="KW-0472">Membrane</keyword>
<name>A0A318UEW3_9SPHI</name>
<keyword evidence="7" id="KW-1185">Reference proteome</keyword>
<keyword evidence="4" id="KW-1133">Transmembrane helix</keyword>
<dbReference type="Proteomes" id="UP000248198">
    <property type="component" value="Unassembled WGS sequence"/>
</dbReference>
<keyword evidence="1" id="KW-0805">Transcription regulation</keyword>
<dbReference type="PANTHER" id="PTHR43280:SF29">
    <property type="entry name" value="ARAC-FAMILY TRANSCRIPTIONAL REGULATOR"/>
    <property type="match status" value="1"/>
</dbReference>
<dbReference type="SMART" id="SM00342">
    <property type="entry name" value="HTH_ARAC"/>
    <property type="match status" value="1"/>
</dbReference>
<dbReference type="EMBL" id="QKLU01000003">
    <property type="protein sequence ID" value="PYF74964.1"/>
    <property type="molecule type" value="Genomic_DNA"/>
</dbReference>
<dbReference type="Pfam" id="PF12833">
    <property type="entry name" value="HTH_18"/>
    <property type="match status" value="1"/>
</dbReference>
<evidence type="ECO:0000256" key="3">
    <source>
        <dbReference type="ARBA" id="ARBA00023163"/>
    </source>
</evidence>
<evidence type="ECO:0000256" key="1">
    <source>
        <dbReference type="ARBA" id="ARBA00023015"/>
    </source>
</evidence>
<dbReference type="Gene3D" id="1.10.10.60">
    <property type="entry name" value="Homeodomain-like"/>
    <property type="match status" value="2"/>
</dbReference>
<dbReference type="PANTHER" id="PTHR43280">
    <property type="entry name" value="ARAC-FAMILY TRANSCRIPTIONAL REGULATOR"/>
    <property type="match status" value="1"/>
</dbReference>
<gene>
    <name evidence="6" type="ORF">B0O44_103410</name>
</gene>
<sequence>MDIHREVLFFFSALGAFNGLVLSAYFLFFTKKKHLSNYFLGALLLSLSIRVGKSVLIYFNHDLPRVYLQIGLSACFFIGPFLYYFFKSSLSPENRISNSWKPVLLLLFIFIAAAGILYPFQQYPWFWNHRMVNLIYFEWLLYVLASAFLLRGIFKRSFSRKNPLKTSEIWLLAIFLGNLLIMISYFLTFAGFRSYPYIMSCIVFSLILYLVISILLYRKKTDDLFAFGQVKYVGKRLSDTEAALLIKKLESLMQGQELYKNPDLKLNELSKSIHVSAHQLSQLLNDNMGKNFTTFVNEFRINEACQIIASDDRLTLEAIGYEVGFNSKSTFFAAFKKQTGTTPLSYQQNALKVVPAGTNL</sequence>
<keyword evidence="2" id="KW-0238">DNA-binding</keyword>
<dbReference type="InterPro" id="IPR009057">
    <property type="entry name" value="Homeodomain-like_sf"/>
</dbReference>
<dbReference type="PROSITE" id="PS01124">
    <property type="entry name" value="HTH_ARAC_FAMILY_2"/>
    <property type="match status" value="1"/>
</dbReference>
<feature type="transmembrane region" description="Helical" evidence="4">
    <location>
        <begin position="170"/>
        <end position="191"/>
    </location>
</feature>
<comment type="caution">
    <text evidence="6">The sequence shown here is derived from an EMBL/GenBank/DDBJ whole genome shotgun (WGS) entry which is preliminary data.</text>
</comment>
<feature type="transmembrane region" description="Helical" evidence="4">
    <location>
        <begin position="197"/>
        <end position="217"/>
    </location>
</feature>
<dbReference type="RefSeq" id="WP_110829887.1">
    <property type="nucleotide sequence ID" value="NZ_QKLU01000003.1"/>
</dbReference>
<evidence type="ECO:0000256" key="2">
    <source>
        <dbReference type="ARBA" id="ARBA00023125"/>
    </source>
</evidence>
<dbReference type="InterPro" id="IPR018062">
    <property type="entry name" value="HTH_AraC-typ_CS"/>
</dbReference>